<dbReference type="Pfam" id="PF01118">
    <property type="entry name" value="Semialdhyde_dh"/>
    <property type="match status" value="1"/>
</dbReference>
<accession>A0A5J4JCH9</accession>
<gene>
    <name evidence="7 10" type="primary">argC</name>
    <name evidence="10" type="ORF">BpJC7_02520</name>
</gene>
<proteinExistence type="inferred from homology"/>
<organism evidence="10 11">
    <name type="scientific">Weizmannia acidilactici</name>
    <dbReference type="NCBI Taxonomy" id="2607726"/>
    <lineage>
        <taxon>Bacteria</taxon>
        <taxon>Bacillati</taxon>
        <taxon>Bacillota</taxon>
        <taxon>Bacilli</taxon>
        <taxon>Bacillales</taxon>
        <taxon>Bacillaceae</taxon>
        <taxon>Heyndrickxia</taxon>
    </lineage>
</organism>
<dbReference type="SUPFAM" id="SSF51735">
    <property type="entry name" value="NAD(P)-binding Rossmann-fold domains"/>
    <property type="match status" value="1"/>
</dbReference>
<dbReference type="GO" id="GO:0003942">
    <property type="term" value="F:N-acetyl-gamma-glutamyl-phosphate reductase activity"/>
    <property type="evidence" value="ECO:0007669"/>
    <property type="project" value="UniProtKB-UniRule"/>
</dbReference>
<evidence type="ECO:0000313" key="10">
    <source>
        <dbReference type="EMBL" id="GER68949.1"/>
    </source>
</evidence>
<evidence type="ECO:0000256" key="1">
    <source>
        <dbReference type="ARBA" id="ARBA00004862"/>
    </source>
</evidence>
<evidence type="ECO:0000256" key="3">
    <source>
        <dbReference type="ARBA" id="ARBA00022605"/>
    </source>
</evidence>
<dbReference type="PANTHER" id="PTHR32338:SF10">
    <property type="entry name" value="N-ACETYL-GAMMA-GLUTAMYL-PHOSPHATE REDUCTASE, CHLOROPLASTIC-RELATED"/>
    <property type="match status" value="1"/>
</dbReference>
<keyword evidence="4 7" id="KW-0521">NADP</keyword>
<dbReference type="NCBIfam" id="TIGR01850">
    <property type="entry name" value="argC"/>
    <property type="match status" value="1"/>
</dbReference>
<dbReference type="EMBL" id="BKZQ01000002">
    <property type="protein sequence ID" value="GER68949.1"/>
    <property type="molecule type" value="Genomic_DNA"/>
</dbReference>
<dbReference type="InterPro" id="IPR000706">
    <property type="entry name" value="AGPR_type-1"/>
</dbReference>
<dbReference type="SUPFAM" id="SSF55347">
    <property type="entry name" value="Glyceraldehyde-3-phosphate dehydrogenase-like, C-terminal domain"/>
    <property type="match status" value="1"/>
</dbReference>
<evidence type="ECO:0000256" key="6">
    <source>
        <dbReference type="ARBA" id="ARBA00050557"/>
    </source>
</evidence>
<evidence type="ECO:0000256" key="8">
    <source>
        <dbReference type="PROSITE-ProRule" id="PRU10010"/>
    </source>
</evidence>
<evidence type="ECO:0000256" key="5">
    <source>
        <dbReference type="ARBA" id="ARBA00023002"/>
    </source>
</evidence>
<dbReference type="GO" id="GO:0051287">
    <property type="term" value="F:NAD binding"/>
    <property type="evidence" value="ECO:0007669"/>
    <property type="project" value="InterPro"/>
</dbReference>
<dbReference type="GO" id="GO:0006526">
    <property type="term" value="P:L-arginine biosynthetic process"/>
    <property type="evidence" value="ECO:0007669"/>
    <property type="project" value="UniProtKB-UniRule"/>
</dbReference>
<protein>
    <recommendedName>
        <fullName evidence="7">N-acetyl-gamma-glutamyl-phosphate reductase</fullName>
        <shortName evidence="7">AGPR</shortName>
        <ecNumber evidence="7">1.2.1.38</ecNumber>
    </recommendedName>
    <alternativeName>
        <fullName evidence="7">N-acetyl-glutamate semialdehyde dehydrogenase</fullName>
        <shortName evidence="7">NAGSA dehydrogenase</shortName>
    </alternativeName>
</protein>
<dbReference type="Gene3D" id="3.30.360.10">
    <property type="entry name" value="Dihydrodipicolinate Reductase, domain 2"/>
    <property type="match status" value="1"/>
</dbReference>
<comment type="subcellular location">
    <subcellularLocation>
        <location evidence="7">Cytoplasm</location>
    </subcellularLocation>
</comment>
<dbReference type="GO" id="GO:0005737">
    <property type="term" value="C:cytoplasm"/>
    <property type="evidence" value="ECO:0007669"/>
    <property type="project" value="UniProtKB-SubCell"/>
</dbReference>
<dbReference type="PROSITE" id="PS01224">
    <property type="entry name" value="ARGC"/>
    <property type="match status" value="1"/>
</dbReference>
<dbReference type="FunFam" id="3.30.360.10:FF:000014">
    <property type="entry name" value="N-acetyl-gamma-glutamyl-phosphate reductase"/>
    <property type="match status" value="1"/>
</dbReference>
<evidence type="ECO:0000256" key="4">
    <source>
        <dbReference type="ARBA" id="ARBA00022857"/>
    </source>
</evidence>
<dbReference type="CDD" id="cd17895">
    <property type="entry name" value="AGPR_1_N"/>
    <property type="match status" value="1"/>
</dbReference>
<comment type="similarity">
    <text evidence="7">Belongs to the NAGSA dehydrogenase family. Type 1 subfamily.</text>
</comment>
<evidence type="ECO:0000256" key="2">
    <source>
        <dbReference type="ARBA" id="ARBA00022571"/>
    </source>
</evidence>
<keyword evidence="7" id="KW-0963">Cytoplasm</keyword>
<dbReference type="InterPro" id="IPR000534">
    <property type="entry name" value="Semialdehyde_DH_NAD-bd"/>
</dbReference>
<evidence type="ECO:0000256" key="7">
    <source>
        <dbReference type="HAMAP-Rule" id="MF_00150"/>
    </source>
</evidence>
<dbReference type="CDD" id="cd23934">
    <property type="entry name" value="AGPR_1_C"/>
    <property type="match status" value="1"/>
</dbReference>
<keyword evidence="3 7" id="KW-0028">Amino-acid biosynthesis</keyword>
<feature type="domain" description="Semialdehyde dehydrogenase NAD-binding" evidence="9">
    <location>
        <begin position="2"/>
        <end position="141"/>
    </location>
</feature>
<dbReference type="InterPro" id="IPR050085">
    <property type="entry name" value="AGPR"/>
</dbReference>
<dbReference type="GO" id="GO:0070401">
    <property type="term" value="F:NADP+ binding"/>
    <property type="evidence" value="ECO:0007669"/>
    <property type="project" value="InterPro"/>
</dbReference>
<keyword evidence="2 7" id="KW-0055">Arginine biosynthesis</keyword>
<dbReference type="Pfam" id="PF22698">
    <property type="entry name" value="Semialdhyde_dhC_1"/>
    <property type="match status" value="1"/>
</dbReference>
<comment type="catalytic activity">
    <reaction evidence="6 7">
        <text>N-acetyl-L-glutamate 5-semialdehyde + phosphate + NADP(+) = N-acetyl-L-glutamyl 5-phosphate + NADPH + H(+)</text>
        <dbReference type="Rhea" id="RHEA:21588"/>
        <dbReference type="ChEBI" id="CHEBI:15378"/>
        <dbReference type="ChEBI" id="CHEBI:29123"/>
        <dbReference type="ChEBI" id="CHEBI:43474"/>
        <dbReference type="ChEBI" id="CHEBI:57783"/>
        <dbReference type="ChEBI" id="CHEBI:57936"/>
        <dbReference type="ChEBI" id="CHEBI:58349"/>
        <dbReference type="EC" id="1.2.1.38"/>
    </reaction>
</comment>
<dbReference type="Gene3D" id="3.40.50.720">
    <property type="entry name" value="NAD(P)-binding Rossmann-like Domain"/>
    <property type="match status" value="1"/>
</dbReference>
<name>A0A5J4JCH9_9BACI</name>
<evidence type="ECO:0000259" key="9">
    <source>
        <dbReference type="SMART" id="SM00859"/>
    </source>
</evidence>
<sequence>MKIGIVGANGYSGAELIRLLARHPKAELEMLISHRTKGTMLTAQYPHFQHIAEAELEDMAPDEILNRVDVLFFATPSGVAKDWIPCFLEKGLKCIDLSGDFRLDNGEAYRRWYRREPAAQNYLDKAVYGLSEMNAFRIKYAQLIANPGCFPTAALLGVLPAISGGLIDPSFIAIDGKTGVSGAGRNPSLGNLFAEVNENTGAYKVGIHQHTPEIERFIKEFGEQEAKVTFIPHLVPMTRGILCTIYAPLAKKVTTEEVRQYYKEVYKGRKFVRIKPAGSFPSTKEVYASNYCDIGVYADERTGRLTIISAIDNLVKGASGQAVQNMNLLFGLAEHEGLDAVPVYP</sequence>
<keyword evidence="11" id="KW-1185">Reference proteome</keyword>
<dbReference type="HAMAP" id="MF_00150">
    <property type="entry name" value="ArgC_type1"/>
    <property type="match status" value="1"/>
</dbReference>
<comment type="function">
    <text evidence="7">Catalyzes the NADPH-dependent reduction of N-acetyl-5-glutamyl phosphate to yield N-acetyl-L-glutamate 5-semialdehyde.</text>
</comment>
<dbReference type="AlphaFoldDB" id="A0A5J4JCH9"/>
<dbReference type="EC" id="1.2.1.38" evidence="7"/>
<feature type="active site" evidence="7 8">
    <location>
        <position position="149"/>
    </location>
</feature>
<dbReference type="InterPro" id="IPR036291">
    <property type="entry name" value="NAD(P)-bd_dom_sf"/>
</dbReference>
<reference evidence="10 11" key="1">
    <citation type="submission" date="2019-09" db="EMBL/GenBank/DDBJ databases">
        <title>Draft genome sequence of Bacillus sp. JC-7.</title>
        <authorList>
            <person name="Tanaka N."/>
            <person name="Shiwa Y."/>
            <person name="Fujita N."/>
            <person name="Tanasupawat S."/>
        </authorList>
    </citation>
    <scope>NUCLEOTIDE SEQUENCE [LARGE SCALE GENOMIC DNA]</scope>
    <source>
        <strain evidence="10 11">JC-7</strain>
    </source>
</reference>
<dbReference type="PANTHER" id="PTHR32338">
    <property type="entry name" value="N-ACETYL-GAMMA-GLUTAMYL-PHOSPHATE REDUCTASE, CHLOROPLASTIC-RELATED-RELATED"/>
    <property type="match status" value="1"/>
</dbReference>
<keyword evidence="5 7" id="KW-0560">Oxidoreductase</keyword>
<comment type="caution">
    <text evidence="10">The sequence shown here is derived from an EMBL/GenBank/DDBJ whole genome shotgun (WGS) entry which is preliminary data.</text>
</comment>
<dbReference type="UniPathway" id="UPA00068">
    <property type="reaction ID" value="UER00108"/>
</dbReference>
<dbReference type="InterPro" id="IPR058924">
    <property type="entry name" value="AGPR_dimerisation_dom"/>
</dbReference>
<comment type="pathway">
    <text evidence="1 7">Amino-acid biosynthesis; L-arginine biosynthesis; N(2)-acetyl-L-ornithine from L-glutamate: step 3/4.</text>
</comment>
<dbReference type="Proteomes" id="UP000391919">
    <property type="component" value="Unassembled WGS sequence"/>
</dbReference>
<evidence type="ECO:0000313" key="11">
    <source>
        <dbReference type="Proteomes" id="UP000391919"/>
    </source>
</evidence>
<dbReference type="InterPro" id="IPR023013">
    <property type="entry name" value="AGPR_AS"/>
</dbReference>
<dbReference type="SMART" id="SM00859">
    <property type="entry name" value="Semialdhyde_dh"/>
    <property type="match status" value="1"/>
</dbReference>